<organism evidence="3 4">
    <name type="scientific">Glarea lozoyensis (strain ATCC 20868 / MF5171)</name>
    <dbReference type="NCBI Taxonomy" id="1116229"/>
    <lineage>
        <taxon>Eukaryota</taxon>
        <taxon>Fungi</taxon>
        <taxon>Dikarya</taxon>
        <taxon>Ascomycota</taxon>
        <taxon>Pezizomycotina</taxon>
        <taxon>Leotiomycetes</taxon>
        <taxon>Helotiales</taxon>
        <taxon>Helotiaceae</taxon>
        <taxon>Glarea</taxon>
    </lineage>
</organism>
<dbReference type="OrthoDB" id="271448at2759"/>
<dbReference type="eggNOG" id="ENOG502SMPD">
    <property type="taxonomic scope" value="Eukaryota"/>
</dbReference>
<evidence type="ECO:0000256" key="1">
    <source>
        <dbReference type="SAM" id="MobiDB-lite"/>
    </source>
</evidence>
<sequence>MRQSIVLAGFVAVVSASPAAELVRRQNIDFAAVNAAPAPQFVGPPVTATSQNIDYNTAAVTASGAAAATAIASSAAKAAEKRSVEVELTKRTFCFWPFSCGSGGSSEGSTPKPVTTTSKVDSKPTSTTSVPVAIATYDPALECAAQGDGYGPKPDPDTPEAFLAYQPFHDEAQGAKVPSGYTSTFTDLNAAVNANTYLGLTTLQSYDVAGCASLCDNKDLCTAFNIYFERDPSVNPAAQCANPPSITNYKCTLWGSGVTKEAAVNDGQYRTDFHVVITGSNGYSKVETTTPVTPPGWQEPTKCGNGHVGHNHPTTCIGTHFYPGPYNPLLCASYAVAQNAINVKANLISTVLSWFGFNPYKVNFFNSYMLKKDGKPLGTYCSIYAQKYSSAQASYDPGFQGGFTWSIESSWSWSIKA</sequence>
<feature type="region of interest" description="Disordered" evidence="1">
    <location>
        <begin position="102"/>
        <end position="125"/>
    </location>
</feature>
<protein>
    <recommendedName>
        <fullName evidence="5">Apple domain-containing protein</fullName>
    </recommendedName>
</protein>
<dbReference type="AlphaFoldDB" id="S3D5R8"/>
<dbReference type="Proteomes" id="UP000016922">
    <property type="component" value="Unassembled WGS sequence"/>
</dbReference>
<name>S3D5R8_GLAL2</name>
<evidence type="ECO:0000313" key="4">
    <source>
        <dbReference type="Proteomes" id="UP000016922"/>
    </source>
</evidence>
<feature type="chain" id="PRO_5004519529" description="Apple domain-containing protein" evidence="2">
    <location>
        <begin position="17"/>
        <end position="417"/>
    </location>
</feature>
<dbReference type="GeneID" id="19465176"/>
<dbReference type="HOGENOM" id="CLU_022878_5_0_1"/>
<dbReference type="OMA" id="VGTYCGF"/>
<keyword evidence="4" id="KW-1185">Reference proteome</keyword>
<keyword evidence="2" id="KW-0732">Signal</keyword>
<feature type="signal peptide" evidence="2">
    <location>
        <begin position="1"/>
        <end position="16"/>
    </location>
</feature>
<dbReference type="KEGG" id="glz:GLAREA_06122"/>
<dbReference type="PANTHER" id="PTHR36578">
    <property type="entry name" value="CHROMOSOME 15, WHOLE GENOME SHOTGUN SEQUENCE"/>
    <property type="match status" value="1"/>
</dbReference>
<gene>
    <name evidence="3" type="ORF">GLAREA_06122</name>
</gene>
<dbReference type="PANTHER" id="PTHR36578:SF1">
    <property type="entry name" value="APPLE DOMAIN-CONTAINING PROTEIN"/>
    <property type="match status" value="1"/>
</dbReference>
<evidence type="ECO:0000256" key="2">
    <source>
        <dbReference type="SAM" id="SignalP"/>
    </source>
</evidence>
<reference evidence="3 4" key="1">
    <citation type="journal article" date="2013" name="BMC Genomics">
        <title>Genomics-driven discovery of the pneumocandin biosynthetic gene cluster in the fungus Glarea lozoyensis.</title>
        <authorList>
            <person name="Chen L."/>
            <person name="Yue Q."/>
            <person name="Zhang X."/>
            <person name="Xiang M."/>
            <person name="Wang C."/>
            <person name="Li S."/>
            <person name="Che Y."/>
            <person name="Ortiz-Lopez F.J."/>
            <person name="Bills G.F."/>
            <person name="Liu X."/>
            <person name="An Z."/>
        </authorList>
    </citation>
    <scope>NUCLEOTIDE SEQUENCE [LARGE SCALE GENOMIC DNA]</scope>
    <source>
        <strain evidence="4">ATCC 20868 / MF5171</strain>
    </source>
</reference>
<feature type="compositionally biased region" description="Polar residues" evidence="1">
    <location>
        <begin position="112"/>
        <end position="125"/>
    </location>
</feature>
<proteinExistence type="predicted"/>
<dbReference type="RefSeq" id="XP_008079727.1">
    <property type="nucleotide sequence ID" value="XM_008081536.1"/>
</dbReference>
<evidence type="ECO:0008006" key="5">
    <source>
        <dbReference type="Google" id="ProtNLM"/>
    </source>
</evidence>
<accession>S3D5R8</accession>
<evidence type="ECO:0000313" key="3">
    <source>
        <dbReference type="EMBL" id="EPE33110.1"/>
    </source>
</evidence>
<dbReference type="EMBL" id="KE145358">
    <property type="protein sequence ID" value="EPE33110.1"/>
    <property type="molecule type" value="Genomic_DNA"/>
</dbReference>